<keyword evidence="3" id="KW-1185">Reference proteome</keyword>
<keyword evidence="1" id="KW-1133">Transmembrane helix</keyword>
<gene>
    <name evidence="2" type="ORF">CLORY_41850</name>
</gene>
<proteinExistence type="predicted"/>
<accession>A0A1V4ICS6</accession>
<dbReference type="AlphaFoldDB" id="A0A1V4ICS6"/>
<dbReference type="Proteomes" id="UP000190080">
    <property type="component" value="Unassembled WGS sequence"/>
</dbReference>
<sequence>MKNKKLAFMALFIAFSFIGGNIKIMGTVAFDSMPAFLGSLVLGPMYGAVIGAVGHLLDAVTSGFPLTLPVHVIIMICMAGVMYIFSLTQSFLEQRTSFGIANMAALTIAAILNGPVECLLVSPIIGLGAAIGTMPVLTLVSIINIFLAQVVYRALPKFIKEYHKEIKN</sequence>
<feature type="transmembrane region" description="Helical" evidence="1">
    <location>
        <begin position="6"/>
        <end position="24"/>
    </location>
</feature>
<feature type="transmembrane region" description="Helical" evidence="1">
    <location>
        <begin position="63"/>
        <end position="85"/>
    </location>
</feature>
<dbReference type="Pfam" id="PF12822">
    <property type="entry name" value="ECF_trnsprt"/>
    <property type="match status" value="1"/>
</dbReference>
<dbReference type="Gene3D" id="1.10.1760.20">
    <property type="match status" value="1"/>
</dbReference>
<keyword evidence="1" id="KW-0812">Transmembrane</keyword>
<comment type="caution">
    <text evidence="2">The sequence shown here is derived from an EMBL/GenBank/DDBJ whole genome shotgun (WGS) entry which is preliminary data.</text>
</comment>
<dbReference type="RefSeq" id="WP_079428164.1">
    <property type="nucleotide sequence ID" value="NZ_MZGV01000089.1"/>
</dbReference>
<dbReference type="EMBL" id="MZGV01000089">
    <property type="protein sequence ID" value="OPJ57317.1"/>
    <property type="molecule type" value="Genomic_DNA"/>
</dbReference>
<feature type="transmembrane region" description="Helical" evidence="1">
    <location>
        <begin position="120"/>
        <end position="147"/>
    </location>
</feature>
<feature type="transmembrane region" description="Helical" evidence="1">
    <location>
        <begin position="97"/>
        <end position="114"/>
    </location>
</feature>
<dbReference type="STRING" id="1450648.CLORY_41850"/>
<evidence type="ECO:0000313" key="2">
    <source>
        <dbReference type="EMBL" id="OPJ57317.1"/>
    </source>
</evidence>
<feature type="transmembrane region" description="Helical" evidence="1">
    <location>
        <begin position="36"/>
        <end position="57"/>
    </location>
</feature>
<dbReference type="OrthoDB" id="5431035at2"/>
<dbReference type="GO" id="GO:0022857">
    <property type="term" value="F:transmembrane transporter activity"/>
    <property type="evidence" value="ECO:0007669"/>
    <property type="project" value="InterPro"/>
</dbReference>
<evidence type="ECO:0008006" key="4">
    <source>
        <dbReference type="Google" id="ProtNLM"/>
    </source>
</evidence>
<dbReference type="InterPro" id="IPR024529">
    <property type="entry name" value="ECF_trnsprt_substrate-spec"/>
</dbReference>
<keyword evidence="1" id="KW-0472">Membrane</keyword>
<evidence type="ECO:0000256" key="1">
    <source>
        <dbReference type="SAM" id="Phobius"/>
    </source>
</evidence>
<organism evidence="2 3">
    <name type="scientific">Clostridium oryzae</name>
    <dbReference type="NCBI Taxonomy" id="1450648"/>
    <lineage>
        <taxon>Bacteria</taxon>
        <taxon>Bacillati</taxon>
        <taxon>Bacillota</taxon>
        <taxon>Clostridia</taxon>
        <taxon>Eubacteriales</taxon>
        <taxon>Clostridiaceae</taxon>
        <taxon>Clostridium</taxon>
    </lineage>
</organism>
<evidence type="ECO:0000313" key="3">
    <source>
        <dbReference type="Proteomes" id="UP000190080"/>
    </source>
</evidence>
<protein>
    <recommendedName>
        <fullName evidence="4">ECF transporter S component</fullName>
    </recommendedName>
</protein>
<name>A0A1V4ICS6_9CLOT</name>
<reference evidence="2 3" key="1">
    <citation type="submission" date="2017-03" db="EMBL/GenBank/DDBJ databases">
        <title>Genome sequence of Clostridium oryzae DSM 28571.</title>
        <authorList>
            <person name="Poehlein A."/>
            <person name="Daniel R."/>
        </authorList>
    </citation>
    <scope>NUCLEOTIDE SEQUENCE [LARGE SCALE GENOMIC DNA]</scope>
    <source>
        <strain evidence="2 3">DSM 28571</strain>
    </source>
</reference>